<dbReference type="HOGENOM" id="CLU_2521539_0_0_6"/>
<comment type="caution">
    <text evidence="1">The sequence shown here is derived from an EMBL/GenBank/DDBJ whole genome shotgun (WGS) entry which is preliminary data.</text>
</comment>
<reference evidence="1 2" key="1">
    <citation type="submission" date="2013-04" db="EMBL/GenBank/DDBJ databases">
        <authorList>
            <person name="Weinstock G."/>
            <person name="Sodergren E."/>
            <person name="Lobos E.A."/>
            <person name="Fulton L."/>
            <person name="Fulton R."/>
            <person name="Courtney L."/>
            <person name="Fronick C."/>
            <person name="O'Laughlin M."/>
            <person name="Godfrey J."/>
            <person name="Wilson R.M."/>
            <person name="Miner T."/>
            <person name="Farmer C."/>
            <person name="Delehaunty K."/>
            <person name="Cordes M."/>
            <person name="Minx P."/>
            <person name="Tomlinson C."/>
            <person name="Chen J."/>
            <person name="Wollam A."/>
            <person name="Pepin K.H."/>
            <person name="Palsikar V.B."/>
            <person name="Zhang X."/>
            <person name="Suruliraj S."/>
            <person name="Perna N.T."/>
            <person name="Plunkett G."/>
            <person name="Warren W."/>
            <person name="Mitreva M."/>
            <person name="Mardis E.R."/>
            <person name="Wilson R.K."/>
        </authorList>
    </citation>
    <scope>NUCLEOTIDE SEQUENCE [LARGE SCALE GENOMIC DNA]</scope>
    <source>
        <strain evidence="1 2">DSM 4568</strain>
    </source>
</reference>
<dbReference type="AntiFam" id="ANF00095">
    <property type="entry name" value="Shadow ORF (opposite ABC transporters)"/>
</dbReference>
<dbReference type="AlphaFoldDB" id="S3JI85"/>
<accession>S3JI85</accession>
<dbReference type="Proteomes" id="UP000014585">
    <property type="component" value="Unassembled WGS sequence"/>
</dbReference>
<proteinExistence type="predicted"/>
<gene>
    <name evidence="1" type="ORF">HMPREF0201_04512</name>
</gene>
<evidence type="ECO:0000313" key="2">
    <source>
        <dbReference type="Proteomes" id="UP000014585"/>
    </source>
</evidence>
<name>S3JI85_9ENTR</name>
<protein>
    <submittedName>
        <fullName evidence="1">Uncharacterized protein</fullName>
    </submittedName>
</protein>
<sequence>MREQVETLKHHANTFTQAVEVGFWIMHRKTVHHHFTAVRLFQRVQAAQKGTFAGAGWANHANHFLRSNIAGDTAQDVSFAKFFL</sequence>
<evidence type="ECO:0000313" key="1">
    <source>
        <dbReference type="EMBL" id="EPF12909.1"/>
    </source>
</evidence>
<dbReference type="EMBL" id="ATDT01000038">
    <property type="protein sequence ID" value="EPF12909.1"/>
    <property type="molecule type" value="Genomic_DNA"/>
</dbReference>
<organism evidence="1 2">
    <name type="scientific">Cedecea davisae DSM 4568</name>
    <dbReference type="NCBI Taxonomy" id="566551"/>
    <lineage>
        <taxon>Bacteria</taxon>
        <taxon>Pseudomonadati</taxon>
        <taxon>Pseudomonadota</taxon>
        <taxon>Gammaproteobacteria</taxon>
        <taxon>Enterobacterales</taxon>
        <taxon>Enterobacteriaceae</taxon>
        <taxon>Cedecea</taxon>
    </lineage>
</organism>